<reference evidence="1 2" key="1">
    <citation type="submission" date="2020-04" db="EMBL/GenBank/DDBJ databases">
        <title>Flammeovirga sp. SR4, a novel species isolated from seawater.</title>
        <authorList>
            <person name="Wang X."/>
        </authorList>
    </citation>
    <scope>NUCLEOTIDE SEQUENCE [LARGE SCALE GENOMIC DNA]</scope>
    <source>
        <strain evidence="1 2">ATCC 23126</strain>
    </source>
</reference>
<gene>
    <name evidence="1" type="ORF">HHU12_32595</name>
</gene>
<dbReference type="InterPro" id="IPR032675">
    <property type="entry name" value="LRR_dom_sf"/>
</dbReference>
<evidence type="ECO:0000313" key="1">
    <source>
        <dbReference type="EMBL" id="NME72743.1"/>
    </source>
</evidence>
<protein>
    <recommendedName>
        <fullName evidence="3">Leucine-rich repeat domain-containing protein</fullName>
    </recommendedName>
</protein>
<sequence length="210" mass="25119">MTKRKSNTDAISYVLKKCLAPYVLEQFLEPFYKKYNQYWIEALRGTIKNKALRREIIDKHLFNLLSQRPNNLGHVFQIPFYKDELDYVLSHEMFGEKLKRINIEVLDRLSGKLLEFPNIKEINIKGLPEDDFKNIICKLPHVQELRLGNFYQITSDIAQLKHLKTLRINFVTKENCQIVDELFELEELKEVFLNGEEYRNWQEEKLNLQP</sequence>
<evidence type="ECO:0000313" key="2">
    <source>
        <dbReference type="Proteomes" id="UP000576082"/>
    </source>
</evidence>
<dbReference type="EMBL" id="JABANE010000202">
    <property type="protein sequence ID" value="NME72743.1"/>
    <property type="molecule type" value="Genomic_DNA"/>
</dbReference>
<accession>A0A7X9S1Q4</accession>
<name>A0A7X9S1Q4_9BACT</name>
<comment type="caution">
    <text evidence="1">The sequence shown here is derived from an EMBL/GenBank/DDBJ whole genome shotgun (WGS) entry which is preliminary data.</text>
</comment>
<keyword evidence="2" id="KW-1185">Reference proteome</keyword>
<organism evidence="1 2">
    <name type="scientific">Flammeovirga aprica JL-4</name>
    <dbReference type="NCBI Taxonomy" id="694437"/>
    <lineage>
        <taxon>Bacteria</taxon>
        <taxon>Pseudomonadati</taxon>
        <taxon>Bacteroidota</taxon>
        <taxon>Cytophagia</taxon>
        <taxon>Cytophagales</taxon>
        <taxon>Flammeovirgaceae</taxon>
        <taxon>Flammeovirga</taxon>
    </lineage>
</organism>
<dbReference type="SUPFAM" id="SSF52047">
    <property type="entry name" value="RNI-like"/>
    <property type="match status" value="1"/>
</dbReference>
<dbReference type="Gene3D" id="3.80.10.10">
    <property type="entry name" value="Ribonuclease Inhibitor"/>
    <property type="match status" value="1"/>
</dbReference>
<dbReference type="AlphaFoldDB" id="A0A7X9S1Q4"/>
<proteinExistence type="predicted"/>
<dbReference type="RefSeq" id="WP_169660914.1">
    <property type="nucleotide sequence ID" value="NZ_JABANE010000202.1"/>
</dbReference>
<dbReference type="Proteomes" id="UP000576082">
    <property type="component" value="Unassembled WGS sequence"/>
</dbReference>
<evidence type="ECO:0008006" key="3">
    <source>
        <dbReference type="Google" id="ProtNLM"/>
    </source>
</evidence>